<dbReference type="KEGG" id="luo:HHL09_03715"/>
<evidence type="ECO:0000313" key="1">
    <source>
        <dbReference type="EMBL" id="QJE94920.1"/>
    </source>
</evidence>
<dbReference type="SUPFAM" id="SSF117281">
    <property type="entry name" value="Kelch motif"/>
    <property type="match status" value="1"/>
</dbReference>
<reference evidence="1 2" key="1">
    <citation type="submission" date="2020-04" db="EMBL/GenBank/DDBJ databases">
        <title>Luteolibacter sp. G-1-1-1 isolated from soil.</title>
        <authorList>
            <person name="Dahal R.H."/>
        </authorList>
    </citation>
    <scope>NUCLEOTIDE SEQUENCE [LARGE SCALE GENOMIC DNA]</scope>
    <source>
        <strain evidence="1 2">G-1-1-1</strain>
    </source>
</reference>
<dbReference type="Pfam" id="PF24996">
    <property type="entry name" value="NANM"/>
    <property type="match status" value="1"/>
</dbReference>
<dbReference type="InterPro" id="IPR056734">
    <property type="entry name" value="NANM"/>
</dbReference>
<dbReference type="RefSeq" id="WP_169453141.1">
    <property type="nucleotide sequence ID" value="NZ_CP051774.1"/>
</dbReference>
<dbReference type="EMBL" id="CP051774">
    <property type="protein sequence ID" value="QJE94920.1"/>
    <property type="molecule type" value="Genomic_DNA"/>
</dbReference>
<keyword evidence="2" id="KW-1185">Reference proteome</keyword>
<name>A0A858RF41_9BACT</name>
<sequence>MPNPLVGSIVTALFAVTPLHADAVKLTRLPPVPDAIGFAGAFAGVHGTWLMAGGGANFPDGVMPWNGGKKVWHDRLFALDLAQPDAKWEQIGRLPTPNGYGVSLTVPEGVLLVGGGDASRNFKEVSLLTLREGKPSFEDYPALPASRAQMAGALVGREVHLYGGIESPDATRAEGTHWMLDLDALGKGWQELKPLPAEGRILATACGIGDRFFVAGGCSLEPDEAGKPKRTYLKEAWQYRDGTWSRLCDLPRAAVAAASPAPVEDGAFFVVSGDDGTQANLGSPADHCGFTSGILRYDVAEAQWSQSGALQVPPTVTLPTAPWKGGYIFFNGEVKPGVRTPEVFLFNPEVGR</sequence>
<dbReference type="Proteomes" id="UP000501812">
    <property type="component" value="Chromosome"/>
</dbReference>
<gene>
    <name evidence="1" type="ORF">HHL09_03715</name>
</gene>
<dbReference type="InterPro" id="IPR015915">
    <property type="entry name" value="Kelch-typ_b-propeller"/>
</dbReference>
<organism evidence="1 2">
    <name type="scientific">Luteolibacter luteus</name>
    <dbReference type="NCBI Taxonomy" id="2728835"/>
    <lineage>
        <taxon>Bacteria</taxon>
        <taxon>Pseudomonadati</taxon>
        <taxon>Verrucomicrobiota</taxon>
        <taxon>Verrucomicrobiia</taxon>
        <taxon>Verrucomicrobiales</taxon>
        <taxon>Verrucomicrobiaceae</taxon>
        <taxon>Luteolibacter</taxon>
    </lineage>
</organism>
<accession>A0A858RF41</accession>
<protein>
    <submittedName>
        <fullName evidence="1">Galactose oxidase</fullName>
    </submittedName>
</protein>
<evidence type="ECO:0000313" key="2">
    <source>
        <dbReference type="Proteomes" id="UP000501812"/>
    </source>
</evidence>
<proteinExistence type="predicted"/>
<dbReference type="Gene3D" id="2.120.10.80">
    <property type="entry name" value="Kelch-type beta propeller"/>
    <property type="match status" value="1"/>
</dbReference>
<dbReference type="AlphaFoldDB" id="A0A858RF41"/>